<proteinExistence type="predicted"/>
<keyword evidence="1" id="KW-0472">Membrane</keyword>
<protein>
    <submittedName>
        <fullName evidence="2">Protein UL5</fullName>
    </submittedName>
</protein>
<dbReference type="InterPro" id="IPR016497">
    <property type="entry name" value="Herpes_UL5"/>
</dbReference>
<keyword evidence="1" id="KW-0812">Transmembrane</keyword>
<dbReference type="PIRSF" id="PIRSF006846">
    <property type="entry name" value="UCP006846_UL5"/>
    <property type="match status" value="1"/>
</dbReference>
<dbReference type="EMBL" id="MZ151943">
    <property type="protein sequence ID" value="QXV67758.1"/>
    <property type="molecule type" value="Genomic_DNA"/>
</dbReference>
<dbReference type="Proteomes" id="UP000099188">
    <property type="component" value="Segment"/>
</dbReference>
<keyword evidence="1" id="KW-1133">Transmembrane helix</keyword>
<reference evidence="2 4" key="1">
    <citation type="journal article" date="2003" name="J. Gen. Virol.">
        <title>The human cytomegalovirus genome revisited: comparison with the chimpanzee cytomegalovirus genome.</title>
        <authorList>
            <person name="Davison A.J."/>
            <person name="Dolan A."/>
            <person name="Akter P."/>
            <person name="Addison C."/>
            <person name="Dargan D.J."/>
            <person name="Alcendor D.J."/>
            <person name="McGeoch D.J."/>
            <person name="Hayward G.S."/>
        </authorList>
    </citation>
    <scope>NUCLEOTIDE SEQUENCE [LARGE SCALE GENOMIC DNA]</scope>
    <source>
        <strain evidence="2">Heberling</strain>
    </source>
</reference>
<organism evidence="2 4">
    <name type="scientific">Panine betaherpesvirus 2</name>
    <name type="common">Chimpanzee cytomegalovirus</name>
    <dbReference type="NCBI Taxonomy" id="188763"/>
    <lineage>
        <taxon>Viruses</taxon>
        <taxon>Duplodnaviria</taxon>
        <taxon>Heunggongvirae</taxon>
        <taxon>Peploviricota</taxon>
        <taxon>Herviviricetes</taxon>
        <taxon>Herpesvirales</taxon>
        <taxon>Orthoherpesviridae</taxon>
        <taxon>Betaherpesvirinae</taxon>
        <taxon>Cytomegalovirus</taxon>
        <taxon>Cytomegalovirus paninebeta2</taxon>
    </lineage>
</organism>
<evidence type="ECO:0000313" key="2">
    <source>
        <dbReference type="EMBL" id="AAM00656.1"/>
    </source>
</evidence>
<evidence type="ECO:0000256" key="1">
    <source>
        <dbReference type="SAM" id="Phobius"/>
    </source>
</evidence>
<dbReference type="KEGG" id="vg:935532"/>
<accession>Q8QS81</accession>
<name>Q8QS81_9BETA</name>
<dbReference type="EMBL" id="AF480884">
    <property type="protein sequence ID" value="AAM00656.1"/>
    <property type="molecule type" value="Genomic_DNA"/>
</dbReference>
<evidence type="ECO:0000313" key="3">
    <source>
        <dbReference type="EMBL" id="QXV67758.1"/>
    </source>
</evidence>
<dbReference type="GeneID" id="935532"/>
<feature type="transmembrane region" description="Helical" evidence="1">
    <location>
        <begin position="98"/>
        <end position="121"/>
    </location>
</feature>
<dbReference type="RefSeq" id="NP_612650.1">
    <property type="nucleotide sequence ID" value="NC_003521.1"/>
</dbReference>
<sequence>MFLGYSYDFMRFGFALCRAPGHYQTSVTTLVLLTCAVSSSLTASTSAARGSTGGYRNLTQRANLSSPDTPTTSTLPRQIAAPPAHSSSGLFEQFYHGLAIHAAWVTAFVLVGFLIFFANVFHVPQTIHGWYRDLRDHRTLFGRRYQRLVNS</sequence>
<reference evidence="3" key="2">
    <citation type="submission" date="2021-05" db="EMBL/GenBank/DDBJ databases">
        <title>Cloning and multi-omic analysis of chimpanzee cytomegalovirus: a resource for comparative functional genomics.</title>
        <authorList>
            <person name="Phan Q.V."/>
        </authorList>
    </citation>
    <scope>NUCLEOTIDE SEQUENCE</scope>
    <source>
        <strain evidence="3">Heberling</strain>
    </source>
</reference>
<evidence type="ECO:0000313" key="4">
    <source>
        <dbReference type="Proteomes" id="UP000099188"/>
    </source>
</evidence>
<keyword evidence="4" id="KW-1185">Reference proteome</keyword>
<gene>
    <name evidence="2" type="primary">UL5</name>
    <name evidence="2" type="ORF">CCMVgp008</name>
</gene>